<organism evidence="1 2">
    <name type="scientific">Nocardioides humilatus</name>
    <dbReference type="NCBI Taxonomy" id="2607660"/>
    <lineage>
        <taxon>Bacteria</taxon>
        <taxon>Bacillati</taxon>
        <taxon>Actinomycetota</taxon>
        <taxon>Actinomycetes</taxon>
        <taxon>Propionibacteriales</taxon>
        <taxon>Nocardioidaceae</taxon>
        <taxon>Nocardioides</taxon>
    </lineage>
</organism>
<dbReference type="AlphaFoldDB" id="A0A5B1LEU8"/>
<evidence type="ECO:0000313" key="1">
    <source>
        <dbReference type="EMBL" id="KAA1419233.1"/>
    </source>
</evidence>
<gene>
    <name evidence="1" type="ORF">F0U44_12345</name>
</gene>
<protein>
    <submittedName>
        <fullName evidence="1">Uncharacterized protein</fullName>
    </submittedName>
</protein>
<accession>A0A5B1LEU8</accession>
<dbReference type="RefSeq" id="WP_149728568.1">
    <property type="nucleotide sequence ID" value="NZ_VUJV01000003.1"/>
</dbReference>
<name>A0A5B1LEU8_9ACTN</name>
<dbReference type="EMBL" id="VUJV01000003">
    <property type="protein sequence ID" value="KAA1419233.1"/>
    <property type="molecule type" value="Genomic_DNA"/>
</dbReference>
<keyword evidence="2" id="KW-1185">Reference proteome</keyword>
<comment type="caution">
    <text evidence="1">The sequence shown here is derived from an EMBL/GenBank/DDBJ whole genome shotgun (WGS) entry which is preliminary data.</text>
</comment>
<sequence length="90" mass="9548">MTADLHVTEIWVSEHYWPAMAAELVTAQAQRLTRSGALATVVLPGEQTAFGLHVAHNAADVKRVLQSLGLGHGSIGAGWLIDHPAAERTA</sequence>
<reference evidence="1 2" key="1">
    <citation type="submission" date="2019-09" db="EMBL/GenBank/DDBJ databases">
        <title>Nocardioides panacisoli sp. nov., isolated from the soil of a ginseng field.</title>
        <authorList>
            <person name="Cho C."/>
        </authorList>
    </citation>
    <scope>NUCLEOTIDE SEQUENCE [LARGE SCALE GENOMIC DNA]</scope>
    <source>
        <strain evidence="1 2">BN130099</strain>
    </source>
</reference>
<evidence type="ECO:0000313" key="2">
    <source>
        <dbReference type="Proteomes" id="UP000325003"/>
    </source>
</evidence>
<dbReference type="Proteomes" id="UP000325003">
    <property type="component" value="Unassembled WGS sequence"/>
</dbReference>
<proteinExistence type="predicted"/>
<reference evidence="1 2" key="2">
    <citation type="submission" date="2019-09" db="EMBL/GenBank/DDBJ databases">
        <authorList>
            <person name="Jin C."/>
        </authorList>
    </citation>
    <scope>NUCLEOTIDE SEQUENCE [LARGE SCALE GENOMIC DNA]</scope>
    <source>
        <strain evidence="1 2">BN130099</strain>
    </source>
</reference>